<gene>
    <name evidence="1" type="ORF">QTN89_22220</name>
</gene>
<evidence type="ECO:0000313" key="1">
    <source>
        <dbReference type="EMBL" id="MDM4018182.1"/>
    </source>
</evidence>
<protein>
    <submittedName>
        <fullName evidence="1">Uncharacterized protein</fullName>
    </submittedName>
</protein>
<evidence type="ECO:0000313" key="2">
    <source>
        <dbReference type="Proteomes" id="UP001239462"/>
    </source>
</evidence>
<organism evidence="1 2">
    <name type="scientific">Roseiconus lacunae</name>
    <dbReference type="NCBI Taxonomy" id="2605694"/>
    <lineage>
        <taxon>Bacteria</taxon>
        <taxon>Pseudomonadati</taxon>
        <taxon>Planctomycetota</taxon>
        <taxon>Planctomycetia</taxon>
        <taxon>Pirellulales</taxon>
        <taxon>Pirellulaceae</taxon>
        <taxon>Roseiconus</taxon>
    </lineage>
</organism>
<dbReference type="RefSeq" id="WP_289165865.1">
    <property type="nucleotide sequence ID" value="NZ_JASZZN010000019.1"/>
</dbReference>
<dbReference type="Proteomes" id="UP001239462">
    <property type="component" value="Unassembled WGS sequence"/>
</dbReference>
<sequence length="319" mass="36460">MPSSTDFGRVHFTDRMTDDRHAAAEKITRNMPGMERRKERLILRGIGLLDRVDTGYRLSKAGKELGTAYRSAPDGTEWVKILGHLLLTREPRTRTLIKLISEPNAELYFTDDEWWGGSLQRATINFSDGKQLVPFAKSEHPIPNLRSAVRENSWWALGEWRDHEDLSAATDCRFVGQLKEDFSMHDISLAIRSSMEVLLHLGVIRSQADRCWLDQDAAVQTFGMTLANEFGWQSTGKKKSLREWIIQFADDLRLDTGFIVASELRDRLRQQGFDNPDREIARLESEGRVVIEATDYGQSRHGVGLYDDPSKQLIKLRVS</sequence>
<proteinExistence type="predicted"/>
<name>A0ABT7PNX3_9BACT</name>
<accession>A0ABT7PNX3</accession>
<keyword evidence="2" id="KW-1185">Reference proteome</keyword>
<reference evidence="1 2" key="1">
    <citation type="submission" date="2023-06" db="EMBL/GenBank/DDBJ databases">
        <title>Roseiconus lacunae JC819 isolated from Gulf of Mannar region, Tamil Nadu.</title>
        <authorList>
            <person name="Pk S."/>
            <person name="Ch S."/>
            <person name="Ch V.R."/>
        </authorList>
    </citation>
    <scope>NUCLEOTIDE SEQUENCE [LARGE SCALE GENOMIC DNA]</scope>
    <source>
        <strain evidence="1 2">JC819</strain>
    </source>
</reference>
<comment type="caution">
    <text evidence="1">The sequence shown here is derived from an EMBL/GenBank/DDBJ whole genome shotgun (WGS) entry which is preliminary data.</text>
</comment>
<dbReference type="EMBL" id="JASZZN010000019">
    <property type="protein sequence ID" value="MDM4018182.1"/>
    <property type="molecule type" value="Genomic_DNA"/>
</dbReference>